<dbReference type="GO" id="GO:0008360">
    <property type="term" value="P:regulation of cell shape"/>
    <property type="evidence" value="ECO:0007669"/>
    <property type="project" value="UniProtKB-KW"/>
</dbReference>
<keyword evidence="2" id="KW-0133">Cell shape</keyword>
<dbReference type="GO" id="GO:0140282">
    <property type="term" value="F:carbon-nitrogen ligase activity on lipid II"/>
    <property type="evidence" value="ECO:0007669"/>
    <property type="project" value="UniProtKB-UniRule"/>
</dbReference>
<evidence type="ECO:0000256" key="1">
    <source>
        <dbReference type="ARBA" id="ARBA00022962"/>
    </source>
</evidence>
<dbReference type="OrthoDB" id="9782045at2"/>
<keyword evidence="2" id="KW-0436">Ligase</keyword>
<evidence type="ECO:0000259" key="3">
    <source>
        <dbReference type="Pfam" id="PF07685"/>
    </source>
</evidence>
<comment type="caution">
    <text evidence="4">The sequence shown here is derived from an EMBL/GenBank/DDBJ whole genome shotgun (WGS) entry which is preliminary data.</text>
</comment>
<evidence type="ECO:0000313" key="5">
    <source>
        <dbReference type="Proteomes" id="UP000070080"/>
    </source>
</evidence>
<dbReference type="STRING" id="1497955.HMPREF1872_01072"/>
<comment type="subunit">
    <text evidence="2">Forms a heterodimer with MurT.</text>
</comment>
<proteinExistence type="inferred from homology"/>
<accession>A0A133Y9M6</accession>
<protein>
    <recommendedName>
        <fullName evidence="2">Lipid II isoglutaminyl synthase (glutamine-hydrolyzing) subunit GatD</fullName>
        <ecNumber evidence="2">6.3.5.13</ecNumber>
    </recommendedName>
    <alternativeName>
        <fullName evidence="2">Lipid II isoglutaminyl synthase glutaminase subunit</fullName>
        <ecNumber evidence="2">3.5.1.2</ecNumber>
    </alternativeName>
</protein>
<dbReference type="PANTHER" id="PTHR43873">
    <property type="entry name" value="COBYRINATE A,C-DIAMIDE SYNTHASE"/>
    <property type="match status" value="1"/>
</dbReference>
<dbReference type="CDD" id="cd01750">
    <property type="entry name" value="GATase1_CobQ"/>
    <property type="match status" value="1"/>
</dbReference>
<gene>
    <name evidence="2" type="primary">gatD</name>
    <name evidence="4" type="ORF">HMPREF1872_01072</name>
</gene>
<dbReference type="SUPFAM" id="SSF52317">
    <property type="entry name" value="Class I glutamine amidotransferase-like"/>
    <property type="match status" value="1"/>
</dbReference>
<sequence length="292" mass="32573">MNFDLKAAKLNLAWLYPEYLNLYGDQGNVMALRRRAEWRGITFNVSPISIGDEFIETYYDLVFIGGGQDQEQASMHFDLIEKKAEPLRKFIEQGGVLLAICGGYQLLGQYYKTNEGKLTKGIGVLPVYTQAQKKRLIGNIEFVAEKLPLAEKDRHMFGFENHSGLTYFLDESENRESANNEPEGTASYEANEVDAKAKADQAALSCQALYAFGKVVKGNGNNGEDGYEGCHYKNTFGTYAHGSFLPKNPAFADYLLALALQRKYNLASDYRLPALSEPLLGNLRQDLAACEV</sequence>
<keyword evidence="1 2" id="KW-0315">Glutamine amidotransferase</keyword>
<dbReference type="Proteomes" id="UP000070080">
    <property type="component" value="Unassembled WGS sequence"/>
</dbReference>
<dbReference type="UniPathway" id="UPA00219"/>
<comment type="catalytic activity">
    <reaction evidence="2">
        <text>L-glutamine + H2O = L-glutamate + NH4(+)</text>
        <dbReference type="Rhea" id="RHEA:15889"/>
        <dbReference type="ChEBI" id="CHEBI:15377"/>
        <dbReference type="ChEBI" id="CHEBI:28938"/>
        <dbReference type="ChEBI" id="CHEBI:29985"/>
        <dbReference type="ChEBI" id="CHEBI:58359"/>
        <dbReference type="EC" id="3.5.1.2"/>
    </reaction>
</comment>
<keyword evidence="2" id="KW-0961">Cell wall biogenesis/degradation</keyword>
<keyword evidence="5" id="KW-1185">Reference proteome</keyword>
<dbReference type="EC" id="6.3.5.13" evidence="2"/>
<organism evidence="4 5">
    <name type="scientific">Amygdalobacter nucleatus</name>
    <dbReference type="NCBI Taxonomy" id="3029274"/>
    <lineage>
        <taxon>Bacteria</taxon>
        <taxon>Bacillati</taxon>
        <taxon>Bacillota</taxon>
        <taxon>Clostridia</taxon>
        <taxon>Eubacteriales</taxon>
        <taxon>Oscillospiraceae</taxon>
        <taxon>Amygdalobacter</taxon>
    </lineage>
</organism>
<dbReference type="GO" id="GO:0042242">
    <property type="term" value="F:cobyrinic acid a,c-diamide synthase activity"/>
    <property type="evidence" value="ECO:0007669"/>
    <property type="project" value="InterPro"/>
</dbReference>
<reference evidence="5" key="1">
    <citation type="submission" date="2016-01" db="EMBL/GenBank/DDBJ databases">
        <authorList>
            <person name="Mitreva M."/>
            <person name="Pepin K.H."/>
            <person name="Mihindukulasuriya K.A."/>
            <person name="Fulton R."/>
            <person name="Fronick C."/>
            <person name="O'Laughlin M."/>
            <person name="Miner T."/>
            <person name="Herter B."/>
            <person name="Rosa B.A."/>
            <person name="Cordes M."/>
            <person name="Tomlinson C."/>
            <person name="Wollam A."/>
            <person name="Palsikar V.B."/>
            <person name="Mardis E.R."/>
            <person name="Wilson R.K."/>
        </authorList>
    </citation>
    <scope>NUCLEOTIDE SEQUENCE [LARGE SCALE GENOMIC DNA]</scope>
    <source>
        <strain evidence="5">KA00274</strain>
    </source>
</reference>
<dbReference type="GO" id="GO:0004359">
    <property type="term" value="F:glutaminase activity"/>
    <property type="evidence" value="ECO:0007669"/>
    <property type="project" value="UniProtKB-UniRule"/>
</dbReference>
<feature type="domain" description="CobB/CobQ-like glutamine amidotransferase" evidence="3">
    <location>
        <begin position="12"/>
        <end position="178"/>
    </location>
</feature>
<comment type="pathway">
    <text evidence="2">Cell wall biogenesis; peptidoglycan biosynthesis.</text>
</comment>
<dbReference type="InterPro" id="IPR043702">
    <property type="entry name" value="Lipid_II_synth_GatD"/>
</dbReference>
<keyword evidence="2" id="KW-0573">Peptidoglycan synthesis</keyword>
<dbReference type="InterPro" id="IPR029062">
    <property type="entry name" value="Class_I_gatase-like"/>
</dbReference>
<dbReference type="RefSeq" id="WP_066714543.1">
    <property type="nucleotide sequence ID" value="NZ_JARFNM010000001.1"/>
</dbReference>
<feature type="binding site" evidence="2">
    <location>
        <position position="135"/>
    </location>
    <ligand>
        <name>substrate</name>
    </ligand>
</feature>
<feature type="active site" description="Nucleophile" evidence="2">
    <location>
        <position position="101"/>
    </location>
</feature>
<dbReference type="EMBL" id="LSCV01000035">
    <property type="protein sequence ID" value="KXB39896.1"/>
    <property type="molecule type" value="Genomic_DNA"/>
</dbReference>
<dbReference type="InterPro" id="IPR033949">
    <property type="entry name" value="CobQ_GATase1"/>
</dbReference>
<keyword evidence="2" id="KW-0378">Hydrolase</keyword>
<dbReference type="PATRIC" id="fig|1497955.3.peg.1042"/>
<dbReference type="GO" id="GO:0009236">
    <property type="term" value="P:cobalamin biosynthetic process"/>
    <property type="evidence" value="ECO:0007669"/>
    <property type="project" value="InterPro"/>
</dbReference>
<dbReference type="GO" id="GO:0009252">
    <property type="term" value="P:peptidoglycan biosynthetic process"/>
    <property type="evidence" value="ECO:0007669"/>
    <property type="project" value="UniProtKB-UniRule"/>
</dbReference>
<name>A0A133Y9M6_9FIRM</name>
<dbReference type="HAMAP" id="MF_02213">
    <property type="entry name" value="Lipid_II_synth_GatD"/>
    <property type="match status" value="1"/>
</dbReference>
<dbReference type="InterPro" id="IPR004484">
    <property type="entry name" value="CbiA/CobB_synth"/>
</dbReference>
<dbReference type="AlphaFoldDB" id="A0A133Y9M6"/>
<dbReference type="EC" id="3.5.1.2" evidence="2"/>
<comment type="catalytic activity">
    <reaction evidence="2">
        <text>beta-D-GlcNAc-(1-&gt;4)-Mur2Ac(oyl-L-Ala-gamma-D-Glu-L-Lys-D-Ala-D-Ala)-di-trans,octa-cis-undecaprenyl diphosphate + L-glutamine + ATP + H2O = beta-D-GlcNAc-(1-&gt;4)-Mur2Ac(oyl-L-Ala-D-isoglutaminyl-L-Lys-D-Ala-D-Ala)-di-trans,octa-cis-undecaprenyl diphosphate + L-glutamate + ADP + phosphate + H(+)</text>
        <dbReference type="Rhea" id="RHEA:57928"/>
        <dbReference type="ChEBI" id="CHEBI:15377"/>
        <dbReference type="ChEBI" id="CHEBI:15378"/>
        <dbReference type="ChEBI" id="CHEBI:29985"/>
        <dbReference type="ChEBI" id="CHEBI:30616"/>
        <dbReference type="ChEBI" id="CHEBI:43474"/>
        <dbReference type="ChEBI" id="CHEBI:58359"/>
        <dbReference type="ChEBI" id="CHEBI:60033"/>
        <dbReference type="ChEBI" id="CHEBI:62233"/>
        <dbReference type="ChEBI" id="CHEBI:456216"/>
        <dbReference type="EC" id="6.3.5.13"/>
    </reaction>
</comment>
<dbReference type="Pfam" id="PF07685">
    <property type="entry name" value="GATase_3"/>
    <property type="match status" value="1"/>
</dbReference>
<feature type="active site" evidence="2">
    <location>
        <position position="241"/>
    </location>
</feature>
<dbReference type="GO" id="GO:0071555">
    <property type="term" value="P:cell wall organization"/>
    <property type="evidence" value="ECO:0007669"/>
    <property type="project" value="UniProtKB-KW"/>
</dbReference>
<dbReference type="PROSITE" id="PS51274">
    <property type="entry name" value="GATASE_COBBQ"/>
    <property type="match status" value="1"/>
</dbReference>
<evidence type="ECO:0000313" key="4">
    <source>
        <dbReference type="EMBL" id="KXB39896.1"/>
    </source>
</evidence>
<comment type="similarity">
    <text evidence="2">Belongs to the CobB/CobQ family. GatD subfamily.</text>
</comment>
<evidence type="ECO:0000256" key="2">
    <source>
        <dbReference type="HAMAP-Rule" id="MF_02213"/>
    </source>
</evidence>
<dbReference type="PANTHER" id="PTHR43873:SF2">
    <property type="entry name" value="COBYRIC ACID SYNTHASE"/>
    <property type="match status" value="1"/>
</dbReference>
<dbReference type="Gene3D" id="3.40.50.880">
    <property type="match status" value="1"/>
</dbReference>
<dbReference type="InterPro" id="IPR011698">
    <property type="entry name" value="GATase_3"/>
</dbReference>
<comment type="function">
    <text evidence="2">The lipid II isoglutaminyl synthase complex catalyzes the formation of alpha-D-isoglutamine in the cell wall lipid II stem peptide. The GatD subunit catalyzes the hydrolysis of glutamine to glutamate and ammonia. The resulting ammonia molecule is channeled to the active site of MurT.</text>
</comment>